<evidence type="ECO:0000256" key="1">
    <source>
        <dbReference type="ARBA" id="ARBA00001936"/>
    </source>
</evidence>
<keyword evidence="5 9" id="KW-0378">Hydrolase</keyword>
<dbReference type="SMART" id="SM00332">
    <property type="entry name" value="PP2Cc"/>
    <property type="match status" value="1"/>
</dbReference>
<dbReference type="InterPro" id="IPR001932">
    <property type="entry name" value="PPM-type_phosphatase-like_dom"/>
</dbReference>
<dbReference type="EC" id="3.1.3.16" evidence="3"/>
<organism evidence="11 12">
    <name type="scientific">Papaver nudicaule</name>
    <name type="common">Iceland poppy</name>
    <dbReference type="NCBI Taxonomy" id="74823"/>
    <lineage>
        <taxon>Eukaryota</taxon>
        <taxon>Viridiplantae</taxon>
        <taxon>Streptophyta</taxon>
        <taxon>Embryophyta</taxon>
        <taxon>Tracheophyta</taxon>
        <taxon>Spermatophyta</taxon>
        <taxon>Magnoliopsida</taxon>
        <taxon>Ranunculales</taxon>
        <taxon>Papaveraceae</taxon>
        <taxon>Papaveroideae</taxon>
        <taxon>Papaver</taxon>
    </lineage>
</organism>
<evidence type="ECO:0000259" key="10">
    <source>
        <dbReference type="PROSITE" id="PS51746"/>
    </source>
</evidence>
<evidence type="ECO:0000256" key="8">
    <source>
        <dbReference type="ARBA" id="ARBA00023211"/>
    </source>
</evidence>
<comment type="caution">
    <text evidence="11">The sequence shown here is derived from an EMBL/GenBank/DDBJ whole genome shotgun (WGS) entry which is preliminary data.</text>
</comment>
<keyword evidence="4" id="KW-0479">Metal-binding</keyword>
<protein>
    <recommendedName>
        <fullName evidence="3">protein-serine/threonine phosphatase</fullName>
        <ecNumber evidence="3">3.1.3.16</ecNumber>
    </recommendedName>
</protein>
<comment type="similarity">
    <text evidence="9">Belongs to the PP2C family.</text>
</comment>
<dbReference type="InterPro" id="IPR036457">
    <property type="entry name" value="PPM-type-like_dom_sf"/>
</dbReference>
<evidence type="ECO:0000256" key="3">
    <source>
        <dbReference type="ARBA" id="ARBA00013081"/>
    </source>
</evidence>
<dbReference type="GO" id="GO:0004722">
    <property type="term" value="F:protein serine/threonine phosphatase activity"/>
    <property type="evidence" value="ECO:0007669"/>
    <property type="project" value="UniProtKB-EC"/>
</dbReference>
<dbReference type="PROSITE" id="PS51746">
    <property type="entry name" value="PPM_2"/>
    <property type="match status" value="1"/>
</dbReference>
<keyword evidence="6" id="KW-0460">Magnesium</keyword>
<proteinExistence type="inferred from homology"/>
<dbReference type="GO" id="GO:0046872">
    <property type="term" value="F:metal ion binding"/>
    <property type="evidence" value="ECO:0007669"/>
    <property type="project" value="UniProtKB-KW"/>
</dbReference>
<dbReference type="InterPro" id="IPR015655">
    <property type="entry name" value="PP2C"/>
</dbReference>
<dbReference type="InterPro" id="IPR000222">
    <property type="entry name" value="PP2C_BS"/>
</dbReference>
<evidence type="ECO:0000256" key="9">
    <source>
        <dbReference type="RuleBase" id="RU003465"/>
    </source>
</evidence>
<gene>
    <name evidence="11" type="ORF">MKW94_002952</name>
</gene>
<comment type="cofactor">
    <cofactor evidence="1">
        <name>Mn(2+)</name>
        <dbReference type="ChEBI" id="CHEBI:29035"/>
    </cofactor>
</comment>
<evidence type="ECO:0000256" key="4">
    <source>
        <dbReference type="ARBA" id="ARBA00022723"/>
    </source>
</evidence>
<dbReference type="EMBL" id="JAJJMA010110950">
    <property type="protein sequence ID" value="MCL7031315.1"/>
    <property type="molecule type" value="Genomic_DNA"/>
</dbReference>
<evidence type="ECO:0000256" key="5">
    <source>
        <dbReference type="ARBA" id="ARBA00022801"/>
    </source>
</evidence>
<comment type="cofactor">
    <cofactor evidence="2">
        <name>Mg(2+)</name>
        <dbReference type="ChEBI" id="CHEBI:18420"/>
    </cofactor>
</comment>
<dbReference type="AlphaFoldDB" id="A0AA41SA01"/>
<feature type="domain" description="PPM-type phosphatase" evidence="10">
    <location>
        <begin position="141"/>
        <end position="367"/>
    </location>
</feature>
<dbReference type="Pfam" id="PF00481">
    <property type="entry name" value="PP2C"/>
    <property type="match status" value="1"/>
</dbReference>
<dbReference type="SUPFAM" id="SSF81606">
    <property type="entry name" value="PP2C-like"/>
    <property type="match status" value="1"/>
</dbReference>
<reference evidence="11" key="1">
    <citation type="submission" date="2022-03" db="EMBL/GenBank/DDBJ databases">
        <title>A functionally conserved STORR gene fusion in Papaver species that diverged 16.8 million years ago.</title>
        <authorList>
            <person name="Catania T."/>
        </authorList>
    </citation>
    <scope>NUCLEOTIDE SEQUENCE</scope>
    <source>
        <strain evidence="11">S-191538</strain>
    </source>
</reference>
<evidence type="ECO:0000313" key="11">
    <source>
        <dbReference type="EMBL" id="MCL7031315.1"/>
    </source>
</evidence>
<evidence type="ECO:0000256" key="7">
    <source>
        <dbReference type="ARBA" id="ARBA00022912"/>
    </source>
</evidence>
<accession>A0AA41SA01</accession>
<keyword evidence="12" id="KW-1185">Reference proteome</keyword>
<evidence type="ECO:0000313" key="12">
    <source>
        <dbReference type="Proteomes" id="UP001177140"/>
    </source>
</evidence>
<keyword evidence="8" id="KW-0464">Manganese</keyword>
<sequence length="367" mass="40690">MDHSMKIEDICLKKSRHARRKRSEIRRLKSSYPFADHDLDHIENTAGTNTCGVGLMKRNMKMKLGFGGSNYNKVVPACDVTEIDQTTQPDLQDHHNKVDGLSLPSISLFGTSKNDVPTKPTVGISGVCDDDVRRDSLRCVSHGSVSVCGRRREMEDAVTMIPGLISSLNLNRRCKQDYDLNVYDEVEEMKHDFYAVYDGHGGSRVANVCRDQLHRILVDEIESCDCAGDDEIDWENVMVSCFLKMDDEVSGQGVGNEDIKSIGSTAVVGLISTDRIIVANCGDSRAVLSRGGTAVPLSQDHRPDRIDEMERVEAAGGRVINWNGYRVLGVLATSRSIGMQLSQNFTKHIVTDSLYQDLHGRVEVCIN</sequence>
<dbReference type="PANTHER" id="PTHR47992">
    <property type="entry name" value="PROTEIN PHOSPHATASE"/>
    <property type="match status" value="1"/>
</dbReference>
<keyword evidence="7 9" id="KW-0904">Protein phosphatase</keyword>
<evidence type="ECO:0000256" key="2">
    <source>
        <dbReference type="ARBA" id="ARBA00001946"/>
    </source>
</evidence>
<dbReference type="PROSITE" id="PS01032">
    <property type="entry name" value="PPM_1"/>
    <property type="match status" value="1"/>
</dbReference>
<dbReference type="CDD" id="cd00143">
    <property type="entry name" value="PP2Cc"/>
    <property type="match status" value="1"/>
</dbReference>
<dbReference type="Gene3D" id="3.60.40.10">
    <property type="entry name" value="PPM-type phosphatase domain"/>
    <property type="match status" value="1"/>
</dbReference>
<name>A0AA41SA01_PAPNU</name>
<dbReference type="Proteomes" id="UP001177140">
    <property type="component" value="Unassembled WGS sequence"/>
</dbReference>
<evidence type="ECO:0000256" key="6">
    <source>
        <dbReference type="ARBA" id="ARBA00022842"/>
    </source>
</evidence>